<feature type="transmembrane region" description="Helical" evidence="1">
    <location>
        <begin position="93"/>
        <end position="113"/>
    </location>
</feature>
<comment type="caution">
    <text evidence="3">The sequence shown here is derived from an EMBL/GenBank/DDBJ whole genome shotgun (WGS) entry which is preliminary data.</text>
</comment>
<evidence type="ECO:0000313" key="3">
    <source>
        <dbReference type="EMBL" id="TEU26811.1"/>
    </source>
</evidence>
<protein>
    <submittedName>
        <fullName evidence="3">Two pore domain potassium channel family protein</fullName>
    </submittedName>
</protein>
<dbReference type="STRING" id="1120977.GCA_000619845_02637"/>
<dbReference type="EMBL" id="SNTY01000025">
    <property type="protein sequence ID" value="TEU26811.1"/>
    <property type="molecule type" value="Genomic_DNA"/>
</dbReference>
<dbReference type="Gene3D" id="1.10.287.70">
    <property type="match status" value="1"/>
</dbReference>
<keyword evidence="3" id="KW-0406">Ion transport</keyword>
<dbReference type="SUPFAM" id="SSF81324">
    <property type="entry name" value="Voltage-gated potassium channels"/>
    <property type="match status" value="1"/>
</dbReference>
<proteinExistence type="predicted"/>
<feature type="domain" description="Potassium channel" evidence="2">
    <location>
        <begin position="138"/>
        <end position="216"/>
    </location>
</feature>
<keyword evidence="4" id="KW-1185">Reference proteome</keyword>
<keyword evidence="3" id="KW-0407">Ion channel</keyword>
<dbReference type="OrthoDB" id="4837979at2"/>
<evidence type="ECO:0000256" key="1">
    <source>
        <dbReference type="SAM" id="Phobius"/>
    </source>
</evidence>
<name>A0A4Y7XC06_9GAMM</name>
<evidence type="ECO:0000259" key="2">
    <source>
        <dbReference type="Pfam" id="PF07885"/>
    </source>
</evidence>
<keyword evidence="3" id="KW-0813">Transport</keyword>
<keyword evidence="1" id="KW-0472">Membrane</keyword>
<keyword evidence="1" id="KW-1133">Transmembrane helix</keyword>
<sequence>MHSLLIHWKGLKLLPSAWLLILQLLILCLSPLTNKTLNTHALSWCLSALALLLIATIIRRSPIYTLVGLVFVSTALILSLTIVAGFGTPLLQVIANVVEAAAYIYAASGLLMYMFADKYLTRDELFAAATVFTLFAWAFAFLYSACQTLYPSSFTALADGELGRSWLELLFLSFSVQSGTGLSDIVPIAPAARVLVSLQMFVGVMYLTLVVSRLITLQYIKHAPRDHQA</sequence>
<dbReference type="Proteomes" id="UP000297834">
    <property type="component" value="Unassembled WGS sequence"/>
</dbReference>
<feature type="transmembrane region" description="Helical" evidence="1">
    <location>
        <begin position="12"/>
        <end position="33"/>
    </location>
</feature>
<organism evidence="3 4">
    <name type="scientific">Alkanindiges illinoisensis</name>
    <dbReference type="NCBI Taxonomy" id="197183"/>
    <lineage>
        <taxon>Bacteria</taxon>
        <taxon>Pseudomonadati</taxon>
        <taxon>Pseudomonadota</taxon>
        <taxon>Gammaproteobacteria</taxon>
        <taxon>Moraxellales</taxon>
        <taxon>Moraxellaceae</taxon>
        <taxon>Alkanindiges</taxon>
    </lineage>
</organism>
<evidence type="ECO:0000313" key="4">
    <source>
        <dbReference type="Proteomes" id="UP000297834"/>
    </source>
</evidence>
<feature type="transmembrane region" description="Helical" evidence="1">
    <location>
        <begin position="194"/>
        <end position="215"/>
    </location>
</feature>
<keyword evidence="1" id="KW-0812">Transmembrane</keyword>
<dbReference type="Pfam" id="PF07885">
    <property type="entry name" value="Ion_trans_2"/>
    <property type="match status" value="1"/>
</dbReference>
<feature type="transmembrane region" description="Helical" evidence="1">
    <location>
        <begin position="125"/>
        <end position="145"/>
    </location>
</feature>
<dbReference type="GO" id="GO:0034220">
    <property type="term" value="P:monoatomic ion transmembrane transport"/>
    <property type="evidence" value="ECO:0007669"/>
    <property type="project" value="UniProtKB-KW"/>
</dbReference>
<gene>
    <name evidence="3" type="ORF">E2B99_07290</name>
</gene>
<feature type="transmembrane region" description="Helical" evidence="1">
    <location>
        <begin position="39"/>
        <end position="58"/>
    </location>
</feature>
<feature type="transmembrane region" description="Helical" evidence="1">
    <location>
        <begin position="65"/>
        <end position="87"/>
    </location>
</feature>
<dbReference type="RefSeq" id="WP_134244258.1">
    <property type="nucleotide sequence ID" value="NZ_SNTY01000025.1"/>
</dbReference>
<reference evidence="3 4" key="1">
    <citation type="submission" date="2019-03" db="EMBL/GenBank/DDBJ databases">
        <title>Alkanindiges illinoisensis: a potential pathogenic isolated from ascites of a gastric cancer patient with abdominal metastasis.</title>
        <authorList>
            <person name="Hu X."/>
            <person name="Yang B."/>
            <person name="Yan X."/>
            <person name="Lin L."/>
            <person name="Zhao H."/>
            <person name="Zhou F."/>
            <person name="Su B."/>
            <person name="Chen J."/>
            <person name="Rui Y."/>
            <person name="Wang Q."/>
            <person name="Zheng L."/>
        </authorList>
    </citation>
    <scope>NUCLEOTIDE SEQUENCE [LARGE SCALE GENOMIC DNA]</scope>
    <source>
        <strain evidence="3 4">NFYY 23406</strain>
    </source>
</reference>
<accession>A0A4Y7XC06</accession>
<dbReference type="InterPro" id="IPR013099">
    <property type="entry name" value="K_chnl_dom"/>
</dbReference>
<dbReference type="AlphaFoldDB" id="A0A4Y7XC06"/>